<sequence length="125" mass="14145">MSNFEGSNRKIIGGTSMSSAVLWERIIERARASEFEIPTAPRVRKTPLWFRVSSKGNALFISQAKDNAPSSSLKMPRRITYDEFERIYHYYDLRLKGAAVSQEVLAKSVNTVYIYGLIADARSGH</sequence>
<evidence type="ECO:0000313" key="1">
    <source>
        <dbReference type="EMBL" id="KIL37214.1"/>
    </source>
</evidence>
<protein>
    <submittedName>
        <fullName evidence="1">Uncharacterized protein</fullName>
    </submittedName>
</protein>
<keyword evidence="2" id="KW-1185">Reference proteome</keyword>
<dbReference type="Proteomes" id="UP000054526">
    <property type="component" value="Unassembled WGS sequence"/>
</dbReference>
<organism evidence="1 2">
    <name type="scientific">Cohnella kolymensis</name>
    <dbReference type="NCBI Taxonomy" id="1590652"/>
    <lineage>
        <taxon>Bacteria</taxon>
        <taxon>Bacillati</taxon>
        <taxon>Bacillota</taxon>
        <taxon>Bacilli</taxon>
        <taxon>Bacillales</taxon>
        <taxon>Paenibacillaceae</taxon>
        <taxon>Cohnella</taxon>
    </lineage>
</organism>
<proteinExistence type="predicted"/>
<comment type="caution">
    <text evidence="1">The sequence shown here is derived from an EMBL/GenBank/DDBJ whole genome shotgun (WGS) entry which is preliminary data.</text>
</comment>
<name>A0ABR5A827_9BACL</name>
<accession>A0ABR5A827</accession>
<gene>
    <name evidence="1" type="ORF">SD71_00285</name>
</gene>
<dbReference type="RefSeq" id="WP_041058270.1">
    <property type="nucleotide sequence ID" value="NZ_JXAL01000001.1"/>
</dbReference>
<reference evidence="1 2" key="1">
    <citation type="submission" date="2014-12" db="EMBL/GenBank/DDBJ databases">
        <title>Draft genome sequence of Cohnella kolymensis strain B-2846.</title>
        <authorList>
            <person name="Karlyshev A.V."/>
            <person name="Kudryashova E.B."/>
        </authorList>
    </citation>
    <scope>NUCLEOTIDE SEQUENCE [LARGE SCALE GENOMIC DNA]</scope>
    <source>
        <strain evidence="1 2">VKM B-2846</strain>
    </source>
</reference>
<dbReference type="EMBL" id="JXAL01000001">
    <property type="protein sequence ID" value="KIL37214.1"/>
    <property type="molecule type" value="Genomic_DNA"/>
</dbReference>
<evidence type="ECO:0000313" key="2">
    <source>
        <dbReference type="Proteomes" id="UP000054526"/>
    </source>
</evidence>